<dbReference type="Proteomes" id="UP000624709">
    <property type="component" value="Unassembled WGS sequence"/>
</dbReference>
<keyword evidence="2" id="KW-1185">Reference proteome</keyword>
<dbReference type="InterPro" id="IPR022291">
    <property type="entry name" value="Bacteriocin_synth_cyclodeHase"/>
</dbReference>
<protein>
    <recommendedName>
        <fullName evidence="3">Bacteriocin biosynthesis cyclodehydratase domain-containing protein</fullName>
    </recommendedName>
</protein>
<dbReference type="Gene3D" id="3.40.50.720">
    <property type="entry name" value="NAD(P)-binding Rossmann-like Domain"/>
    <property type="match status" value="1"/>
</dbReference>
<evidence type="ECO:0008006" key="3">
    <source>
        <dbReference type="Google" id="ProtNLM"/>
    </source>
</evidence>
<accession>A0ABQ4BLM7</accession>
<evidence type="ECO:0000313" key="2">
    <source>
        <dbReference type="Proteomes" id="UP000624709"/>
    </source>
</evidence>
<gene>
    <name evidence="1" type="ORF">Apa02nite_072630</name>
</gene>
<organism evidence="1 2">
    <name type="scientific">Actinoplanes palleronii</name>
    <dbReference type="NCBI Taxonomy" id="113570"/>
    <lineage>
        <taxon>Bacteria</taxon>
        <taxon>Bacillati</taxon>
        <taxon>Actinomycetota</taxon>
        <taxon>Actinomycetes</taxon>
        <taxon>Micromonosporales</taxon>
        <taxon>Micromonosporaceae</taxon>
        <taxon>Actinoplanes</taxon>
    </lineage>
</organism>
<reference evidence="1 2" key="1">
    <citation type="submission" date="2021-01" db="EMBL/GenBank/DDBJ databases">
        <title>Whole genome shotgun sequence of Actinoplanes palleronii NBRC 14916.</title>
        <authorList>
            <person name="Komaki H."/>
            <person name="Tamura T."/>
        </authorList>
    </citation>
    <scope>NUCLEOTIDE SEQUENCE [LARGE SCALE GENOMIC DNA]</scope>
    <source>
        <strain evidence="1 2">NBRC 14916</strain>
    </source>
</reference>
<evidence type="ECO:0000313" key="1">
    <source>
        <dbReference type="EMBL" id="GIE71155.1"/>
    </source>
</evidence>
<dbReference type="EMBL" id="BOMS01000120">
    <property type="protein sequence ID" value="GIE71155.1"/>
    <property type="molecule type" value="Genomic_DNA"/>
</dbReference>
<dbReference type="NCBIfam" id="TIGR03882">
    <property type="entry name" value="cyclo_dehyd_2"/>
    <property type="match status" value="1"/>
</dbReference>
<comment type="caution">
    <text evidence="1">The sequence shown here is derived from an EMBL/GenBank/DDBJ whole genome shotgun (WGS) entry which is preliminary data.</text>
</comment>
<dbReference type="RefSeq" id="WP_203829057.1">
    <property type="nucleotide sequence ID" value="NZ_BAAATY010000038.1"/>
</dbReference>
<sequence length="209" mass="22774">MYRLFVTPVGPFGFAVAERLRDLVHDVEIAGAPGAVVRPRTPEPRLHVLIAWRRMPELERECDEESFRTGQPWLPVILDHPVLEIGPAVVPGAGACQGCYRGRQAQHDPARTVRAAVDRHYTADAQAGPAGYLPSTALLAAAAVAEAVERLRTAPEDEAGRVRQIDVPTQQLRAGRVVGVHGCPRCGLGRDETTRSYVRLPDLLQGVWG</sequence>
<proteinExistence type="predicted"/>
<name>A0ABQ4BLM7_9ACTN</name>